<feature type="compositionally biased region" description="Low complexity" evidence="1">
    <location>
        <begin position="71"/>
        <end position="81"/>
    </location>
</feature>
<feature type="signal peptide" evidence="2">
    <location>
        <begin position="1"/>
        <end position="17"/>
    </location>
</feature>
<evidence type="ECO:0000313" key="3">
    <source>
        <dbReference type="EMBL" id="KAJ2851697.1"/>
    </source>
</evidence>
<dbReference type="Proteomes" id="UP001139887">
    <property type="component" value="Unassembled WGS sequence"/>
</dbReference>
<comment type="caution">
    <text evidence="3">The sequence shown here is derived from an EMBL/GenBank/DDBJ whole genome shotgun (WGS) entry which is preliminary data.</text>
</comment>
<name>A0A9W8IGG9_9FUNG</name>
<gene>
    <name evidence="3" type="ORF">IWW36_000842</name>
</gene>
<feature type="chain" id="PRO_5040794354" evidence="2">
    <location>
        <begin position="18"/>
        <end position="174"/>
    </location>
</feature>
<sequence length="174" mass="18331">MKLAVLALAVLVVGTCAESDMAIGLARIPRRTDKMLRIPKDVVHMHRRQDESASESTTPEPSSTKEKPSSSHESPSPTPEKSSSEEGALESDSPDPEASGDNNDNSDGDNSDQQSQDIPTDAPTDAQGNPIITDVNVSHWSLIQPTGVSYMSGASRQTAGTLGIMGALIVAAMF</sequence>
<proteinExistence type="predicted"/>
<evidence type="ECO:0000256" key="2">
    <source>
        <dbReference type="SAM" id="SignalP"/>
    </source>
</evidence>
<dbReference type="OrthoDB" id="5596204at2759"/>
<keyword evidence="4" id="KW-1185">Reference proteome</keyword>
<evidence type="ECO:0000256" key="1">
    <source>
        <dbReference type="SAM" id="MobiDB-lite"/>
    </source>
</evidence>
<reference evidence="3" key="1">
    <citation type="submission" date="2022-07" db="EMBL/GenBank/DDBJ databases">
        <title>Phylogenomic reconstructions and comparative analyses of Kickxellomycotina fungi.</title>
        <authorList>
            <person name="Reynolds N.K."/>
            <person name="Stajich J.E."/>
            <person name="Barry K."/>
            <person name="Grigoriev I.V."/>
            <person name="Crous P."/>
            <person name="Smith M.E."/>
        </authorList>
    </citation>
    <scope>NUCLEOTIDE SEQUENCE</scope>
    <source>
        <strain evidence="3">NRRL 1566</strain>
    </source>
</reference>
<protein>
    <submittedName>
        <fullName evidence="3">Uncharacterized protein</fullName>
    </submittedName>
</protein>
<evidence type="ECO:0000313" key="4">
    <source>
        <dbReference type="Proteomes" id="UP001139887"/>
    </source>
</evidence>
<organism evidence="3 4">
    <name type="scientific">Coemansia brasiliensis</name>
    <dbReference type="NCBI Taxonomy" id="2650707"/>
    <lineage>
        <taxon>Eukaryota</taxon>
        <taxon>Fungi</taxon>
        <taxon>Fungi incertae sedis</taxon>
        <taxon>Zoopagomycota</taxon>
        <taxon>Kickxellomycotina</taxon>
        <taxon>Kickxellomycetes</taxon>
        <taxon>Kickxellales</taxon>
        <taxon>Kickxellaceae</taxon>
        <taxon>Coemansia</taxon>
    </lineage>
</organism>
<dbReference type="AlphaFoldDB" id="A0A9W8IGG9"/>
<keyword evidence="2" id="KW-0732">Signal</keyword>
<dbReference type="EMBL" id="JANBUW010000009">
    <property type="protein sequence ID" value="KAJ2851697.1"/>
    <property type="molecule type" value="Genomic_DNA"/>
</dbReference>
<feature type="region of interest" description="Disordered" evidence="1">
    <location>
        <begin position="43"/>
        <end position="131"/>
    </location>
</feature>
<accession>A0A9W8IGG9</accession>